<gene>
    <name evidence="1" type="ORF">PJM41_0017</name>
</gene>
<dbReference type="GeneID" id="301841352"/>
<name>A0AAE9ZGN8_9CAUD</name>
<accession>A0AAE9ZGN8</accession>
<keyword evidence="2" id="KW-1185">Reference proteome</keyword>
<proteinExistence type="predicted"/>
<dbReference type="Proteomes" id="UP001216229">
    <property type="component" value="Segment"/>
</dbReference>
<organism evidence="1 2">
    <name type="scientific">Salmonella phage vB_SenS_UTK0009</name>
    <dbReference type="NCBI Taxonomy" id="3028908"/>
    <lineage>
        <taxon>Viruses</taxon>
        <taxon>Duplodnaviria</taxon>
        <taxon>Heunggongvirae</taxon>
        <taxon>Uroviricota</taxon>
        <taxon>Caudoviricetes</taxon>
        <taxon>Demerecviridae</taxon>
        <taxon>Markadamsvirinae</taxon>
        <taxon>Epseptimavirus</taxon>
        <taxon>Epseptimavirus UTK0009</taxon>
    </lineage>
</organism>
<protein>
    <submittedName>
        <fullName evidence="1">Uncharacterized protein</fullName>
    </submittedName>
</protein>
<sequence length="401" mass="45491">MGELFKFANVIFEPTKDSSVYFLQITDGEAIRRYVTILTFEAQAQIESLAKVTYHQEDIQTLGFLAFLKEYNCVVLPMKEQFLHGDVDILETHQLTKYTNIYLKEFSIRLGDDEYEVKNAKEVFEVIKKCAKNKAEAKTIINSLVKKRETVIRCRRGVYLMTLKEKLRQIAELARGANLKKVSELTELEAHAVAFCSELFPAVRKVDGTPKYNKEGEEVTYAAAYIAFRRIKDTVDPTLKGFAADSFHVYPDEDLPSFKEHNVKSALECYPNILYIPAKKCEYNHLPRMQKQEAAFPSEDEVRMGIASTIAQVNLHVTKDVPASKPILAAHKMILEYWGQFLKIAGNVGLAHTVTAIEGSESDFQIRGTVDFDALNSPYSYLGTFLFMASKGVILKVKHEV</sequence>
<dbReference type="RefSeq" id="YP_012786998.1">
    <property type="nucleotide sequence ID" value="NC_111487.1"/>
</dbReference>
<evidence type="ECO:0000313" key="1">
    <source>
        <dbReference type="EMBL" id="WDR22102.1"/>
    </source>
</evidence>
<dbReference type="EMBL" id="OQ359889">
    <property type="protein sequence ID" value="WDR22102.1"/>
    <property type="molecule type" value="Genomic_DNA"/>
</dbReference>
<evidence type="ECO:0000313" key="2">
    <source>
        <dbReference type="Proteomes" id="UP001216229"/>
    </source>
</evidence>
<reference evidence="1 2" key="1">
    <citation type="submission" date="2023-01" db="EMBL/GenBank/DDBJ databases">
        <title>Characterization of a Diverse Collection of Salmonella Phages Isolated from Tennessee Wastewater.</title>
        <authorList>
            <person name="Bryan D.W."/>
            <person name="Hudson L.K."/>
            <person name="Wang J."/>
            <person name="Denes T.G."/>
        </authorList>
    </citation>
    <scope>NUCLEOTIDE SEQUENCE [LARGE SCALE GENOMIC DNA]</scope>
</reference>